<sequence>MSNRKTNDYEEFDDMDEEDWELFMSGPDDDQIVDDEIQDEDEIMDPEAAEEMLNQYWAEETELYDCLQSHEQFYDLLCDELLMIIYQNNGDIEISDAYIKLKKSSFWDDKKEEFYKDNATVLGVKLTENNFIDTKEARRRNKFVLTRDAIKYCEKQLEEKTSIFDREEEIEEDDTPF</sequence>
<evidence type="ECO:0000313" key="2">
    <source>
        <dbReference type="Proteomes" id="UP000184139"/>
    </source>
</evidence>
<dbReference type="RefSeq" id="WP_143166024.1">
    <property type="nucleotide sequence ID" value="NZ_FQXS01000019.1"/>
</dbReference>
<dbReference type="Proteomes" id="UP000184139">
    <property type="component" value="Unassembled WGS sequence"/>
</dbReference>
<gene>
    <name evidence="1" type="ORF">SAMN02745124_02939</name>
</gene>
<keyword evidence="2" id="KW-1185">Reference proteome</keyword>
<accession>A0A1M5XC80</accession>
<dbReference type="AlphaFoldDB" id="A0A1M5XC80"/>
<reference evidence="1 2" key="1">
    <citation type="submission" date="2016-11" db="EMBL/GenBank/DDBJ databases">
        <authorList>
            <person name="Jaros S."/>
            <person name="Januszkiewicz K."/>
            <person name="Wedrychowicz H."/>
        </authorList>
    </citation>
    <scope>NUCLEOTIDE SEQUENCE [LARGE SCALE GENOMIC DNA]</scope>
    <source>
        <strain evidence="1 2">DSM 9705</strain>
    </source>
</reference>
<dbReference type="EMBL" id="FQXS01000019">
    <property type="protein sequence ID" value="SHH97349.1"/>
    <property type="molecule type" value="Genomic_DNA"/>
</dbReference>
<protein>
    <submittedName>
        <fullName evidence="1">Uncharacterized protein</fullName>
    </submittedName>
</protein>
<evidence type="ECO:0000313" key="1">
    <source>
        <dbReference type="EMBL" id="SHH97349.1"/>
    </source>
</evidence>
<organism evidence="1 2">
    <name type="scientific">Desulfofustis glycolicus DSM 9705</name>
    <dbReference type="NCBI Taxonomy" id="1121409"/>
    <lineage>
        <taxon>Bacteria</taxon>
        <taxon>Pseudomonadati</taxon>
        <taxon>Thermodesulfobacteriota</taxon>
        <taxon>Desulfobulbia</taxon>
        <taxon>Desulfobulbales</taxon>
        <taxon>Desulfocapsaceae</taxon>
        <taxon>Desulfofustis</taxon>
    </lineage>
</organism>
<proteinExistence type="predicted"/>
<name>A0A1M5XC80_9BACT</name>